<dbReference type="Proteomes" id="UP000501891">
    <property type="component" value="Chromosome"/>
</dbReference>
<organism evidence="2 3">
    <name type="scientific">Aerophototrophica crusticola</name>
    <dbReference type="NCBI Taxonomy" id="1709002"/>
    <lineage>
        <taxon>Bacteria</taxon>
        <taxon>Pseudomonadati</taxon>
        <taxon>Pseudomonadota</taxon>
        <taxon>Alphaproteobacteria</taxon>
        <taxon>Rhodospirillales</taxon>
        <taxon>Rhodospirillaceae</taxon>
        <taxon>Aerophototrophica</taxon>
    </lineage>
</organism>
<evidence type="ECO:0000313" key="2">
    <source>
        <dbReference type="EMBL" id="QJE74269.1"/>
    </source>
</evidence>
<evidence type="ECO:0000313" key="3">
    <source>
        <dbReference type="Proteomes" id="UP000501891"/>
    </source>
</evidence>
<keyword evidence="1" id="KW-0472">Membrane</keyword>
<dbReference type="KEGG" id="acru:HHL28_15340"/>
<keyword evidence="1" id="KW-0812">Transmembrane</keyword>
<reference evidence="2" key="1">
    <citation type="submission" date="2020-04" db="EMBL/GenBank/DDBJ databases">
        <title>A desert anoxygenic phototrophic bacterium fixes CO2 using RubisCO under aerobic conditions.</title>
        <authorList>
            <person name="Tang K."/>
        </authorList>
    </citation>
    <scope>NUCLEOTIDE SEQUENCE [LARGE SCALE GENOMIC DNA]</scope>
    <source>
        <strain evidence="2">MIMtkB3</strain>
    </source>
</reference>
<proteinExistence type="predicted"/>
<dbReference type="EMBL" id="CP051775">
    <property type="protein sequence ID" value="QJE74269.1"/>
    <property type="molecule type" value="Genomic_DNA"/>
</dbReference>
<feature type="transmembrane region" description="Helical" evidence="1">
    <location>
        <begin position="39"/>
        <end position="64"/>
    </location>
</feature>
<keyword evidence="1" id="KW-1133">Transmembrane helix</keyword>
<keyword evidence="3" id="KW-1185">Reference proteome</keyword>
<protein>
    <recommendedName>
        <fullName evidence="4">Lipopolysaccharide assembly protein A domain-containing protein</fullName>
    </recommendedName>
</protein>
<name>A0A858R9F3_9PROT</name>
<sequence>MGRGALFLVAILLGILALTVVLAVIMWTSTEGPVTISVRGFIALGLGALGTAVVGGGLMALVFISNRSGHDQAVHDEARSRMPEDGGPF</sequence>
<evidence type="ECO:0000256" key="1">
    <source>
        <dbReference type="SAM" id="Phobius"/>
    </source>
</evidence>
<accession>A0A858R9F3</accession>
<gene>
    <name evidence="2" type="ORF">HHL28_15340</name>
</gene>
<evidence type="ECO:0008006" key="4">
    <source>
        <dbReference type="Google" id="ProtNLM"/>
    </source>
</evidence>
<dbReference type="AlphaFoldDB" id="A0A858R9F3"/>